<dbReference type="Proteomes" id="UP001163603">
    <property type="component" value="Chromosome 11"/>
</dbReference>
<keyword evidence="2" id="KW-1185">Reference proteome</keyword>
<protein>
    <submittedName>
        <fullName evidence="1">Uncharacterized protein</fullName>
    </submittedName>
</protein>
<evidence type="ECO:0000313" key="1">
    <source>
        <dbReference type="EMBL" id="KAJ0021435.1"/>
    </source>
</evidence>
<reference evidence="2" key="1">
    <citation type="journal article" date="2023" name="G3 (Bethesda)">
        <title>Genome assembly and association tests identify interacting loci associated with vigor, precocity, and sex in interspecific pistachio rootstocks.</title>
        <authorList>
            <person name="Palmer W."/>
            <person name="Jacygrad E."/>
            <person name="Sagayaradj S."/>
            <person name="Cavanaugh K."/>
            <person name="Han R."/>
            <person name="Bertier L."/>
            <person name="Beede B."/>
            <person name="Kafkas S."/>
            <person name="Golino D."/>
            <person name="Preece J."/>
            <person name="Michelmore R."/>
        </authorList>
    </citation>
    <scope>NUCLEOTIDE SEQUENCE [LARGE SCALE GENOMIC DNA]</scope>
</reference>
<proteinExistence type="predicted"/>
<accession>A0ACC0XQB4</accession>
<organism evidence="1 2">
    <name type="scientific">Pistacia integerrima</name>
    <dbReference type="NCBI Taxonomy" id="434235"/>
    <lineage>
        <taxon>Eukaryota</taxon>
        <taxon>Viridiplantae</taxon>
        <taxon>Streptophyta</taxon>
        <taxon>Embryophyta</taxon>
        <taxon>Tracheophyta</taxon>
        <taxon>Spermatophyta</taxon>
        <taxon>Magnoliopsida</taxon>
        <taxon>eudicotyledons</taxon>
        <taxon>Gunneridae</taxon>
        <taxon>Pentapetalae</taxon>
        <taxon>rosids</taxon>
        <taxon>malvids</taxon>
        <taxon>Sapindales</taxon>
        <taxon>Anacardiaceae</taxon>
        <taxon>Pistacia</taxon>
    </lineage>
</organism>
<name>A0ACC0XQB4_9ROSI</name>
<evidence type="ECO:0000313" key="2">
    <source>
        <dbReference type="Proteomes" id="UP001163603"/>
    </source>
</evidence>
<sequence>MGDGIKINSCQLAFGAYGTRHAIRARTVEDFLIGKVLNFSVLYEAIKLLEAFVVPGRCAQVDGYSNTLLLKALKMKQNDDQFDQTKFPTLLSSAKQVLELSRKYYPVGEPIIKSGAALQASGEAVYVDDIPSPANCLYGAFVCSTKPLARIKGIEFKSKSATHGVSALISYKEIPEGGANVGSKTIFGAEPLFADELTRYAGQRVAFVVADTQKNADRAANLAVVDYDMENLEPPILSVEEAVERSSFF</sequence>
<comment type="caution">
    <text evidence="1">The sequence shown here is derived from an EMBL/GenBank/DDBJ whole genome shotgun (WGS) entry which is preliminary data.</text>
</comment>
<dbReference type="EMBL" id="CM047746">
    <property type="protein sequence ID" value="KAJ0021435.1"/>
    <property type="molecule type" value="Genomic_DNA"/>
</dbReference>
<gene>
    <name evidence="1" type="ORF">Pint_31565</name>
</gene>